<protein>
    <submittedName>
        <fullName evidence="6">Uncharacterized protein</fullName>
    </submittedName>
</protein>
<dbReference type="EMBL" id="CAJOBP010000470">
    <property type="protein sequence ID" value="CAF4182645.1"/>
    <property type="molecule type" value="Genomic_DNA"/>
</dbReference>
<reference evidence="6" key="1">
    <citation type="submission" date="2021-02" db="EMBL/GenBank/DDBJ databases">
        <authorList>
            <person name="Nowell W R."/>
        </authorList>
    </citation>
    <scope>NUCLEOTIDE SEQUENCE</scope>
</reference>
<organism evidence="6 12">
    <name type="scientific">Rotaria socialis</name>
    <dbReference type="NCBI Taxonomy" id="392032"/>
    <lineage>
        <taxon>Eukaryota</taxon>
        <taxon>Metazoa</taxon>
        <taxon>Spiralia</taxon>
        <taxon>Gnathifera</taxon>
        <taxon>Rotifera</taxon>
        <taxon>Eurotatoria</taxon>
        <taxon>Bdelloidea</taxon>
        <taxon>Philodinida</taxon>
        <taxon>Philodinidae</taxon>
        <taxon>Rotaria</taxon>
    </lineage>
</organism>
<dbReference type="AlphaFoldDB" id="A0A818ZWC3"/>
<dbReference type="Proteomes" id="UP000663851">
    <property type="component" value="Unassembled WGS sequence"/>
</dbReference>
<dbReference type="OrthoDB" id="10006618at2759"/>
<dbReference type="Proteomes" id="UP000663862">
    <property type="component" value="Unassembled WGS sequence"/>
</dbReference>
<keyword evidence="13" id="KW-1185">Reference proteome</keyword>
<sequence length="69" mass="7465">MVMVIGITGKTGSRLFSRYDVTNSAVNRERLSFNAAVFMSIIGIGVSLFSTNKLFVASSSTQSILTRSK</sequence>
<dbReference type="EMBL" id="CAJOBQ010000794">
    <property type="protein sequence ID" value="CAF4418616.1"/>
    <property type="molecule type" value="Genomic_DNA"/>
</dbReference>
<dbReference type="EMBL" id="CAJNYD010004968">
    <property type="protein sequence ID" value="CAF3652869.1"/>
    <property type="molecule type" value="Genomic_DNA"/>
</dbReference>
<comment type="caution">
    <text evidence="6">The sequence shown here is derived from an EMBL/GenBank/DDBJ whole genome shotgun (WGS) entry which is preliminary data.</text>
</comment>
<dbReference type="Proteomes" id="UP000663848">
    <property type="component" value="Unassembled WGS sequence"/>
</dbReference>
<proteinExistence type="predicted"/>
<dbReference type="EMBL" id="CAJNYT010001555">
    <property type="protein sequence ID" value="CAF3418725.1"/>
    <property type="molecule type" value="Genomic_DNA"/>
</dbReference>
<dbReference type="Proteomes" id="UP000663825">
    <property type="component" value="Unassembled WGS sequence"/>
</dbReference>
<evidence type="ECO:0000313" key="7">
    <source>
        <dbReference type="EMBL" id="CAF4182645.1"/>
    </source>
</evidence>
<evidence type="ECO:0000313" key="4">
    <source>
        <dbReference type="EMBL" id="CAF3418725.1"/>
    </source>
</evidence>
<accession>A0A818ZWC3</accession>
<dbReference type="Proteomes" id="UP000663872">
    <property type="component" value="Unassembled WGS sequence"/>
</dbReference>
<evidence type="ECO:0000256" key="1">
    <source>
        <dbReference type="SAM" id="Phobius"/>
    </source>
</evidence>
<feature type="transmembrane region" description="Helical" evidence="1">
    <location>
        <begin position="31"/>
        <end position="49"/>
    </location>
</feature>
<dbReference type="Proteomes" id="UP000663833">
    <property type="component" value="Unassembled WGS sequence"/>
</dbReference>
<evidence type="ECO:0000313" key="3">
    <source>
        <dbReference type="EMBL" id="CAF3357605.1"/>
    </source>
</evidence>
<dbReference type="EMBL" id="CAJNYV010005717">
    <property type="protein sequence ID" value="CAF3775543.1"/>
    <property type="molecule type" value="Genomic_DNA"/>
</dbReference>
<keyword evidence="1" id="KW-0812">Transmembrane</keyword>
<evidence type="ECO:0000313" key="13">
    <source>
        <dbReference type="Proteomes" id="UP000663873"/>
    </source>
</evidence>
<evidence type="ECO:0000313" key="11">
    <source>
        <dbReference type="EMBL" id="CAF4930381.1"/>
    </source>
</evidence>
<dbReference type="Proteomes" id="UP000663873">
    <property type="component" value="Unassembled WGS sequence"/>
</dbReference>
<evidence type="ECO:0000313" key="12">
    <source>
        <dbReference type="Proteomes" id="UP000663865"/>
    </source>
</evidence>
<evidence type="ECO:0000313" key="6">
    <source>
        <dbReference type="EMBL" id="CAF3775543.1"/>
    </source>
</evidence>
<name>A0A818ZWC3_9BILA</name>
<keyword evidence="1" id="KW-1133">Transmembrane helix</keyword>
<dbReference type="Proteomes" id="UP000663869">
    <property type="component" value="Unassembled WGS sequence"/>
</dbReference>
<dbReference type="EMBL" id="CAJNYU010000405">
    <property type="protein sequence ID" value="CAF3357605.1"/>
    <property type="molecule type" value="Genomic_DNA"/>
</dbReference>
<evidence type="ECO:0000313" key="5">
    <source>
        <dbReference type="EMBL" id="CAF3652869.1"/>
    </source>
</evidence>
<dbReference type="EMBL" id="CAJOBR010020520">
    <property type="protein sequence ID" value="CAF4930381.1"/>
    <property type="molecule type" value="Genomic_DNA"/>
</dbReference>
<evidence type="ECO:0000313" key="10">
    <source>
        <dbReference type="EMBL" id="CAF4595631.1"/>
    </source>
</evidence>
<evidence type="ECO:0000313" key="8">
    <source>
        <dbReference type="EMBL" id="CAF4262279.1"/>
    </source>
</evidence>
<dbReference type="Proteomes" id="UP000663865">
    <property type="component" value="Unassembled WGS sequence"/>
</dbReference>
<keyword evidence="1" id="KW-0472">Membrane</keyword>
<gene>
    <name evidence="3" type="ORF">FME351_LOCUS5107</name>
    <name evidence="4" type="ORF">GRG538_LOCUS11595</name>
    <name evidence="8" type="ORF">HFQ381_LOCUS11137</name>
    <name evidence="6" type="ORF">KIK155_LOCUS31069</name>
    <name evidence="5" type="ORF">LUA448_LOCUS33072</name>
    <name evidence="11" type="ORF">QYT958_LOCUS31979</name>
    <name evidence="2" type="ORF">TIS948_LOCUS4177</name>
    <name evidence="10" type="ORF">TOA249_LOCUS10247</name>
    <name evidence="9" type="ORF">TSG867_LOCUS14340</name>
    <name evidence="7" type="ORF">UJA718_LOCUS5408</name>
</gene>
<dbReference type="Proteomes" id="UP000663838">
    <property type="component" value="Unassembled WGS sequence"/>
</dbReference>
<dbReference type="EMBL" id="CAJOBO010000631">
    <property type="protein sequence ID" value="CAF4262279.1"/>
    <property type="molecule type" value="Genomic_DNA"/>
</dbReference>
<evidence type="ECO:0000313" key="9">
    <source>
        <dbReference type="EMBL" id="CAF4418616.1"/>
    </source>
</evidence>
<evidence type="ECO:0000313" key="2">
    <source>
        <dbReference type="EMBL" id="CAF3053904.1"/>
    </source>
</evidence>
<dbReference type="EMBL" id="CAJOBS010000526">
    <property type="protein sequence ID" value="CAF4595631.1"/>
    <property type="molecule type" value="Genomic_DNA"/>
</dbReference>
<dbReference type="EMBL" id="CAJNXB010000448">
    <property type="protein sequence ID" value="CAF3053904.1"/>
    <property type="molecule type" value="Genomic_DNA"/>
</dbReference>